<organism evidence="3 4">
    <name type="scientific">Photobacterium sanguinicancri</name>
    <dbReference type="NCBI Taxonomy" id="875932"/>
    <lineage>
        <taxon>Bacteria</taxon>
        <taxon>Pseudomonadati</taxon>
        <taxon>Pseudomonadota</taxon>
        <taxon>Gammaproteobacteria</taxon>
        <taxon>Vibrionales</taxon>
        <taxon>Vibrionaceae</taxon>
        <taxon>Photobacterium</taxon>
    </lineage>
</organism>
<dbReference type="InterPro" id="IPR008900">
    <property type="entry name" value="Zot_N"/>
</dbReference>
<feature type="domain" description="Zona occludens toxin N-terminal" evidence="2">
    <location>
        <begin position="2"/>
        <end position="252"/>
    </location>
</feature>
<name>A0AAW7Y637_9GAMM</name>
<evidence type="ECO:0000259" key="2">
    <source>
        <dbReference type="Pfam" id="PF05707"/>
    </source>
</evidence>
<dbReference type="RefSeq" id="WP_303499958.1">
    <property type="nucleotide sequence ID" value="NZ_JAUOPU010000012.1"/>
</dbReference>
<dbReference type="AlphaFoldDB" id="A0AAW7Y637"/>
<feature type="transmembrane region" description="Helical" evidence="1">
    <location>
        <begin position="268"/>
        <end position="286"/>
    </location>
</feature>
<evidence type="ECO:0000313" key="3">
    <source>
        <dbReference type="EMBL" id="MDO6543480.1"/>
    </source>
</evidence>
<dbReference type="Pfam" id="PF05707">
    <property type="entry name" value="Zot"/>
    <property type="match status" value="1"/>
</dbReference>
<proteinExistence type="predicted"/>
<keyword evidence="1" id="KW-0812">Transmembrane</keyword>
<dbReference type="EMBL" id="JAUOPU010000012">
    <property type="protein sequence ID" value="MDO6543480.1"/>
    <property type="molecule type" value="Genomic_DNA"/>
</dbReference>
<gene>
    <name evidence="3" type="ORF">Q4568_13110</name>
</gene>
<evidence type="ECO:0000256" key="1">
    <source>
        <dbReference type="SAM" id="Phobius"/>
    </source>
</evidence>
<keyword evidence="1" id="KW-1133">Transmembrane helix</keyword>
<sequence length="475" mass="53195">MAVAIYHGAAGSYKSASAVWFQILPALRAGRVVVTNIDGMKTIEHIEKSLGERFPVSAKIIRVLSNNQNGLKLWQHFYCWCPLGALIVIDEAQDIYNKTVGFDAPKNTYKPIAEFIDYLPAGYLNYYERVFDSFICDDPYTDDTGFSTVDDKGRPVLPLNYNSALMTHRHYNWDIYYLTPDIKQIDASVRGVCERAFHHSSKDNTFLTKRRPRIWEHDPKSSATKPDKNAPIEYRRVPVAVHLMYSSTTTGATTKAGLGKSLFKEWKFLLFLAVMALCITTLIYQITNWKGIGSDYTTDIDAPSTVEETVLPTKTELPPQADTNDSQAVNVISQAVAKGITVPAAASGNVSDSVRVAQSLGEITNFMNAKLLGLEYDFNKIYLSSVTAIKENGTFTYRYLFNSNDRYISSDLLKPMGFEITYLTECLAYVHHSGQGRFVECDHTSKSWNPDVQDTTPVDEPSLIPFGQLANNVKT</sequence>
<comment type="caution">
    <text evidence="3">The sequence shown here is derived from an EMBL/GenBank/DDBJ whole genome shotgun (WGS) entry which is preliminary data.</text>
</comment>
<keyword evidence="1" id="KW-0472">Membrane</keyword>
<reference evidence="3" key="1">
    <citation type="submission" date="2023-07" db="EMBL/GenBank/DDBJ databases">
        <title>Genome content predicts the carbon catabolic preferences of heterotrophic bacteria.</title>
        <authorList>
            <person name="Gralka M."/>
        </authorList>
    </citation>
    <scope>NUCLEOTIDE SEQUENCE</scope>
    <source>
        <strain evidence="3">G2M05</strain>
    </source>
</reference>
<accession>A0AAW7Y637</accession>
<protein>
    <submittedName>
        <fullName evidence="3">Zonular occludens toxin domain-containing protein</fullName>
    </submittedName>
</protein>
<evidence type="ECO:0000313" key="4">
    <source>
        <dbReference type="Proteomes" id="UP001170624"/>
    </source>
</evidence>
<dbReference type="Proteomes" id="UP001170624">
    <property type="component" value="Unassembled WGS sequence"/>
</dbReference>
<dbReference type="InterPro" id="IPR027417">
    <property type="entry name" value="P-loop_NTPase"/>
</dbReference>
<dbReference type="Gene3D" id="3.40.50.300">
    <property type="entry name" value="P-loop containing nucleotide triphosphate hydrolases"/>
    <property type="match status" value="1"/>
</dbReference>